<keyword evidence="5" id="KW-1185">Reference proteome</keyword>
<dbReference type="RefSeq" id="WP_252661817.1">
    <property type="nucleotide sequence ID" value="NZ_CP098611.1"/>
</dbReference>
<feature type="binding site" evidence="1">
    <location>
        <begin position="56"/>
        <end position="57"/>
    </location>
    <ligand>
        <name>substrate</name>
    </ligand>
</feature>
<dbReference type="InterPro" id="IPR036914">
    <property type="entry name" value="MGS-like_dom_sf"/>
</dbReference>
<evidence type="ECO:0000259" key="2">
    <source>
        <dbReference type="PROSITE" id="PS50146"/>
    </source>
</evidence>
<dbReference type="NCBIfam" id="NF003559">
    <property type="entry name" value="PRK05234.1"/>
    <property type="match status" value="1"/>
</dbReference>
<dbReference type="Pfam" id="PF19279">
    <property type="entry name" value="YegS_C"/>
    <property type="match status" value="1"/>
</dbReference>
<dbReference type="EC" id="4.2.3.3" evidence="1"/>
<organism evidence="4 5">
    <name type="scientific">Phormidium yuhuli AB48</name>
    <dbReference type="NCBI Taxonomy" id="2940671"/>
    <lineage>
        <taxon>Bacteria</taxon>
        <taxon>Bacillati</taxon>
        <taxon>Cyanobacteriota</taxon>
        <taxon>Cyanophyceae</taxon>
        <taxon>Oscillatoriophycideae</taxon>
        <taxon>Oscillatoriales</taxon>
        <taxon>Oscillatoriaceae</taxon>
        <taxon>Phormidium</taxon>
        <taxon>Phormidium yuhuli</taxon>
    </lineage>
</organism>
<dbReference type="InterPro" id="IPR017438">
    <property type="entry name" value="ATP-NAD_kinase_N"/>
</dbReference>
<comment type="function">
    <text evidence="1">Catalyzes the formation of methylglyoxal from dihydroxyacetone phosphate.</text>
</comment>
<dbReference type="Gene3D" id="3.40.50.1380">
    <property type="entry name" value="Methylglyoxal synthase-like domain"/>
    <property type="match status" value="1"/>
</dbReference>
<dbReference type="Pfam" id="PF02142">
    <property type="entry name" value="MGS"/>
    <property type="match status" value="1"/>
</dbReference>
<dbReference type="SMART" id="SM00851">
    <property type="entry name" value="MGS"/>
    <property type="match status" value="1"/>
</dbReference>
<accession>A0ABY5APB8</accession>
<dbReference type="Gene3D" id="2.60.200.40">
    <property type="match status" value="1"/>
</dbReference>
<dbReference type="InterPro" id="IPR016064">
    <property type="entry name" value="NAD/diacylglycerol_kinase_sf"/>
</dbReference>
<feature type="binding site" evidence="1">
    <location>
        <position position="10"/>
    </location>
    <ligand>
        <name>substrate</name>
    </ligand>
</feature>
<evidence type="ECO:0000313" key="5">
    <source>
        <dbReference type="Proteomes" id="UP001056708"/>
    </source>
</evidence>
<evidence type="ECO:0000256" key="1">
    <source>
        <dbReference type="HAMAP-Rule" id="MF_00549"/>
    </source>
</evidence>
<dbReference type="Gene3D" id="3.40.50.10330">
    <property type="entry name" value="Probable inorganic polyphosphate/atp-NAD kinase, domain 1"/>
    <property type="match status" value="1"/>
</dbReference>
<dbReference type="PANTHER" id="PTHR30492">
    <property type="entry name" value="METHYLGLYOXAL SYNTHASE"/>
    <property type="match status" value="1"/>
</dbReference>
<dbReference type="InterPro" id="IPR011607">
    <property type="entry name" value="MGS-like_dom"/>
</dbReference>
<feature type="binding site" evidence="1">
    <location>
        <position position="89"/>
    </location>
    <ligand>
        <name>substrate</name>
    </ligand>
</feature>
<dbReference type="InterPro" id="IPR001206">
    <property type="entry name" value="Diacylglycerol_kinase_cat_dom"/>
</dbReference>
<keyword evidence="1 4" id="KW-0456">Lyase</keyword>
<dbReference type="PANTHER" id="PTHR30492:SF0">
    <property type="entry name" value="METHYLGLYOXAL SYNTHASE"/>
    <property type="match status" value="1"/>
</dbReference>
<dbReference type="NCBIfam" id="TIGR00147">
    <property type="entry name" value="YegS/Rv2252/BmrU family lipid kinase"/>
    <property type="match status" value="1"/>
</dbReference>
<name>A0ABY5APB8_9CYAN</name>
<dbReference type="InterPro" id="IPR005218">
    <property type="entry name" value="Diacylglycerol/lipid_kinase"/>
</dbReference>
<gene>
    <name evidence="1 4" type="primary">mgsA</name>
    <name evidence="4" type="ORF">NEA10_14760</name>
</gene>
<comment type="catalytic activity">
    <reaction evidence="1">
        <text>dihydroxyacetone phosphate = methylglyoxal + phosphate</text>
        <dbReference type="Rhea" id="RHEA:17937"/>
        <dbReference type="ChEBI" id="CHEBI:17158"/>
        <dbReference type="ChEBI" id="CHEBI:43474"/>
        <dbReference type="ChEBI" id="CHEBI:57642"/>
        <dbReference type="EC" id="4.2.3.3"/>
    </reaction>
</comment>
<sequence>MPTTLALIAHDAKKDHLVSFAKDYSSILSRYHLIATGTTGQQIENATDLTIERMESGAVGGDTQIAARVVTGDVIAVIFLIDPLYAQPHEPDIQALLRVCNVHNVPLATNLATAAAVIRELATHRVAHLIFNPASGQGNPDRELKMIRDKLQGRLDLNVWITEPETDLRALVEKAISSETDLVIASGGDGTVSTVADALLHRDIPLGVIPRGTANAFASALGIPQNIAGACDLLLSGTTRIVDAARCNERVMILLAGIGFEADVVEWADREKKDRWGVLAYFWGGVQRFHQGEQFDAEIEIDGEVRQFRADAITIANLAPPTSILAQGFGETIPDDGLLEVTIGTTENRLQALNALTSMVGAAILKTETQRDDIICLRAAKIRVTAEPAKNIVIDGDVVETTPVEVECLPKALTVIAPLSLKD</sequence>
<reference evidence="4" key="1">
    <citation type="submission" date="2022-06" db="EMBL/GenBank/DDBJ databases">
        <title>Genome sequence of Phormidium yuhuli AB48 isolated from an industrial photobioreactor environment.</title>
        <authorList>
            <person name="Qiu Y."/>
            <person name="Noonan A.J.C."/>
            <person name="Dofher K."/>
            <person name="Koch M."/>
            <person name="Kieft B."/>
            <person name="Lin X."/>
            <person name="Ziels R.M."/>
            <person name="Hallam S.J."/>
        </authorList>
    </citation>
    <scope>NUCLEOTIDE SEQUENCE</scope>
    <source>
        <strain evidence="4">AB48</strain>
    </source>
</reference>
<dbReference type="InterPro" id="IPR004363">
    <property type="entry name" value="Methylgl_synth"/>
</dbReference>
<dbReference type="NCBIfam" id="TIGR00160">
    <property type="entry name" value="MGSA"/>
    <property type="match status" value="1"/>
</dbReference>
<protein>
    <recommendedName>
        <fullName evidence="1">Methylglyoxal synthase</fullName>
        <shortName evidence="1">MGS</shortName>
        <ecNumber evidence="1">4.2.3.3</ecNumber>
    </recommendedName>
</protein>
<dbReference type="NCBIfam" id="NF002033">
    <property type="entry name" value="PRK00861.1"/>
    <property type="match status" value="1"/>
</dbReference>
<dbReference type="SUPFAM" id="SSF52335">
    <property type="entry name" value="Methylglyoxal synthase-like"/>
    <property type="match status" value="1"/>
</dbReference>
<dbReference type="PROSITE" id="PS51855">
    <property type="entry name" value="MGS"/>
    <property type="match status" value="1"/>
</dbReference>
<feature type="domain" description="DAGKc" evidence="2">
    <location>
        <begin position="122"/>
        <end position="250"/>
    </location>
</feature>
<dbReference type="InterPro" id="IPR045540">
    <property type="entry name" value="YegS/DAGK_C"/>
</dbReference>
<dbReference type="SUPFAM" id="SSF111331">
    <property type="entry name" value="NAD kinase/diacylglycerol kinase-like"/>
    <property type="match status" value="1"/>
</dbReference>
<feature type="binding site" evidence="1">
    <location>
        <begin position="36"/>
        <end position="39"/>
    </location>
    <ligand>
        <name>substrate</name>
    </ligand>
</feature>
<comment type="similarity">
    <text evidence="1">Belongs to the methylglyoxal synthase family.</text>
</comment>
<dbReference type="GO" id="GO:0008929">
    <property type="term" value="F:methylglyoxal synthase activity"/>
    <property type="evidence" value="ECO:0007669"/>
    <property type="project" value="UniProtKB-EC"/>
</dbReference>
<feature type="domain" description="MGS-like" evidence="3">
    <location>
        <begin position="1"/>
        <end position="161"/>
    </location>
</feature>
<evidence type="ECO:0000313" key="4">
    <source>
        <dbReference type="EMBL" id="USR90099.1"/>
    </source>
</evidence>
<dbReference type="SMART" id="SM00046">
    <property type="entry name" value="DAGKc"/>
    <property type="match status" value="1"/>
</dbReference>
<dbReference type="EMBL" id="CP098611">
    <property type="protein sequence ID" value="USR90099.1"/>
    <property type="molecule type" value="Genomic_DNA"/>
</dbReference>
<dbReference type="Proteomes" id="UP001056708">
    <property type="component" value="Chromosome"/>
</dbReference>
<evidence type="ECO:0000259" key="3">
    <source>
        <dbReference type="PROSITE" id="PS51855"/>
    </source>
</evidence>
<dbReference type="CDD" id="cd01422">
    <property type="entry name" value="MGS"/>
    <property type="match status" value="1"/>
</dbReference>
<dbReference type="PROSITE" id="PS50146">
    <property type="entry name" value="DAGK"/>
    <property type="match status" value="1"/>
</dbReference>
<dbReference type="Pfam" id="PF00781">
    <property type="entry name" value="DAGK_cat"/>
    <property type="match status" value="1"/>
</dbReference>
<dbReference type="HAMAP" id="MF_00549">
    <property type="entry name" value="Methylglyoxal_synth"/>
    <property type="match status" value="1"/>
</dbReference>
<feature type="active site" description="Proton donor/acceptor" evidence="1">
    <location>
        <position position="62"/>
    </location>
</feature>
<feature type="binding site" evidence="1">
    <location>
        <position position="14"/>
    </location>
    <ligand>
        <name>substrate</name>
    </ligand>
</feature>
<proteinExistence type="inferred from homology"/>